<dbReference type="Proteomes" id="UP000593575">
    <property type="component" value="Unassembled WGS sequence"/>
</dbReference>
<dbReference type="AlphaFoldDB" id="A0A7J9JAV0"/>
<evidence type="ECO:0000313" key="2">
    <source>
        <dbReference type="Proteomes" id="UP000593575"/>
    </source>
</evidence>
<name>A0A7J9JAV0_9ROSI</name>
<protein>
    <submittedName>
        <fullName evidence="1">Uncharacterized protein</fullName>
    </submittedName>
</protein>
<feature type="non-terminal residue" evidence="1">
    <location>
        <position position="20"/>
    </location>
</feature>
<accession>A0A7J9JAV0</accession>
<organism evidence="1 2">
    <name type="scientific">Gossypium armourianum</name>
    <dbReference type="NCBI Taxonomy" id="34283"/>
    <lineage>
        <taxon>Eukaryota</taxon>
        <taxon>Viridiplantae</taxon>
        <taxon>Streptophyta</taxon>
        <taxon>Embryophyta</taxon>
        <taxon>Tracheophyta</taxon>
        <taxon>Spermatophyta</taxon>
        <taxon>Magnoliopsida</taxon>
        <taxon>eudicotyledons</taxon>
        <taxon>Gunneridae</taxon>
        <taxon>Pentapetalae</taxon>
        <taxon>rosids</taxon>
        <taxon>malvids</taxon>
        <taxon>Malvales</taxon>
        <taxon>Malvaceae</taxon>
        <taxon>Malvoideae</taxon>
        <taxon>Gossypium</taxon>
    </lineage>
</organism>
<reference evidence="1 2" key="1">
    <citation type="journal article" date="2019" name="Genome Biol. Evol.">
        <title>Insights into the evolution of the New World diploid cottons (Gossypium, subgenus Houzingenia) based on genome sequencing.</title>
        <authorList>
            <person name="Grover C.E."/>
            <person name="Arick M.A. 2nd"/>
            <person name="Thrash A."/>
            <person name="Conover J.L."/>
            <person name="Sanders W.S."/>
            <person name="Peterson D.G."/>
            <person name="Frelichowski J.E."/>
            <person name="Scheffler J.A."/>
            <person name="Scheffler B.E."/>
            <person name="Wendel J.F."/>
        </authorList>
    </citation>
    <scope>NUCLEOTIDE SEQUENCE [LARGE SCALE GENOMIC DNA]</scope>
    <source>
        <strain evidence="1">6</strain>
        <tissue evidence="1">Leaf</tissue>
    </source>
</reference>
<gene>
    <name evidence="1" type="ORF">Goarm_015712</name>
</gene>
<comment type="caution">
    <text evidence="1">The sequence shown here is derived from an EMBL/GenBank/DDBJ whole genome shotgun (WGS) entry which is preliminary data.</text>
</comment>
<keyword evidence="2" id="KW-1185">Reference proteome</keyword>
<proteinExistence type="predicted"/>
<evidence type="ECO:0000313" key="1">
    <source>
        <dbReference type="EMBL" id="MBA0831233.1"/>
    </source>
</evidence>
<sequence>MEIDDFLSYIIEEINNTWEN</sequence>
<dbReference type="EMBL" id="JABFAE010000007">
    <property type="protein sequence ID" value="MBA0831233.1"/>
    <property type="molecule type" value="Genomic_DNA"/>
</dbReference>